<dbReference type="Proteomes" id="UP000320095">
    <property type="component" value="Unassembled WGS sequence"/>
</dbReference>
<dbReference type="PANTHER" id="PTHR43374">
    <property type="entry name" value="FLAVIN PRENYLTRANSFERASE"/>
    <property type="match status" value="1"/>
</dbReference>
<keyword evidence="3 7" id="KW-0288">FMN</keyword>
<comment type="function">
    <text evidence="7">Flavin prenyltransferase that catalyzes the synthesis of the prenylated FMN cofactor (prenyl-FMN) for 4-hydroxy-3-polyprenylbenzoic acid decarboxylase UbiD. The prenyltransferase is metal-independent and links a dimethylallyl moiety from dimethylallyl monophosphate (DMAP) to the flavin N5 and C6 atoms of FMN.</text>
</comment>
<keyword evidence="4 7" id="KW-0808">Transferase</keyword>
<dbReference type="InterPro" id="IPR036551">
    <property type="entry name" value="Flavin_trans-like"/>
</dbReference>
<feature type="domain" description="Flavoprotein" evidence="8">
    <location>
        <begin position="4"/>
        <end position="172"/>
    </location>
</feature>
<evidence type="ECO:0000256" key="4">
    <source>
        <dbReference type="ARBA" id="ARBA00022679"/>
    </source>
</evidence>
<evidence type="ECO:0000256" key="6">
    <source>
        <dbReference type="ARBA" id="ARBA00060793"/>
    </source>
</evidence>
<feature type="binding site" evidence="7">
    <location>
        <position position="37"/>
    </location>
    <ligand>
        <name>FMN</name>
        <dbReference type="ChEBI" id="CHEBI:58210"/>
    </ligand>
</feature>
<dbReference type="Gene3D" id="3.40.50.1950">
    <property type="entry name" value="Flavin prenyltransferase-like"/>
    <property type="match status" value="1"/>
</dbReference>
<comment type="caution">
    <text evidence="9">The sequence shown here is derived from an EMBL/GenBank/DDBJ whole genome shotgun (WGS) entry which is preliminary data.</text>
</comment>
<comment type="catalytic activity">
    <reaction evidence="5 7">
        <text>dimethylallyl phosphate + FMNH2 = prenylated FMNH2 + phosphate</text>
        <dbReference type="Rhea" id="RHEA:37743"/>
        <dbReference type="ChEBI" id="CHEBI:43474"/>
        <dbReference type="ChEBI" id="CHEBI:57618"/>
        <dbReference type="ChEBI" id="CHEBI:87467"/>
        <dbReference type="ChEBI" id="CHEBI:88052"/>
        <dbReference type="EC" id="2.5.1.129"/>
    </reaction>
</comment>
<feature type="binding site" evidence="7">
    <location>
        <begin position="87"/>
        <end position="90"/>
    </location>
    <ligand>
        <name>FMN</name>
        <dbReference type="ChEBI" id="CHEBI:58210"/>
    </ligand>
</feature>
<gene>
    <name evidence="7" type="primary">ubiX</name>
    <name evidence="9" type="ORF">EAH80_12115</name>
</gene>
<dbReference type="RefSeq" id="WP_140690805.1">
    <property type="nucleotide sequence ID" value="NZ_RCZG01000004.1"/>
</dbReference>
<evidence type="ECO:0000256" key="3">
    <source>
        <dbReference type="ARBA" id="ARBA00022643"/>
    </source>
</evidence>
<evidence type="ECO:0000313" key="10">
    <source>
        <dbReference type="Proteomes" id="UP000320095"/>
    </source>
</evidence>
<dbReference type="Pfam" id="PF02441">
    <property type="entry name" value="Flavoprotein"/>
    <property type="match status" value="1"/>
</dbReference>
<evidence type="ECO:0000256" key="1">
    <source>
        <dbReference type="ARBA" id="ARBA00022602"/>
    </source>
</evidence>
<evidence type="ECO:0000313" key="9">
    <source>
        <dbReference type="EMBL" id="TPG34317.1"/>
    </source>
</evidence>
<dbReference type="HAMAP" id="MF_01984">
    <property type="entry name" value="ubiX_pad"/>
    <property type="match status" value="1"/>
</dbReference>
<dbReference type="PANTHER" id="PTHR43374:SF1">
    <property type="entry name" value="FLAVIN PRENYLTRANSFERASE PAD1, MITOCHONDRIAL"/>
    <property type="match status" value="1"/>
</dbReference>
<evidence type="ECO:0000256" key="2">
    <source>
        <dbReference type="ARBA" id="ARBA00022630"/>
    </source>
</evidence>
<dbReference type="InterPro" id="IPR003382">
    <property type="entry name" value="Flavoprotein"/>
</dbReference>
<dbReference type="EMBL" id="RCZG01000004">
    <property type="protein sequence ID" value="TPG34317.1"/>
    <property type="molecule type" value="Genomic_DNA"/>
</dbReference>
<reference evidence="9 10" key="1">
    <citation type="journal article" date="2019" name="Environ. Microbiol.">
        <title>Species interactions and distinct microbial communities in high Arctic permafrost affected cryosols are associated with the CH4 and CO2 gas fluxes.</title>
        <authorList>
            <person name="Altshuler I."/>
            <person name="Hamel J."/>
            <person name="Turney S."/>
            <person name="Magnuson E."/>
            <person name="Levesque R."/>
            <person name="Greer C."/>
            <person name="Whyte L.G."/>
        </authorList>
    </citation>
    <scope>NUCLEOTIDE SEQUENCE [LARGE SCALE GENOMIC DNA]</scope>
    <source>
        <strain evidence="9 10">S5.20</strain>
    </source>
</reference>
<dbReference type="OrthoDB" id="9781577at2"/>
<evidence type="ECO:0000259" key="8">
    <source>
        <dbReference type="Pfam" id="PF02441"/>
    </source>
</evidence>
<sequence length="208" mass="22305">MTTRLIIGVSGATGIVYAQRLLETLCETDVETHLVVTKAAEMTAAYEGVPVQELKRLADETYPIGDVGAAIASGSFKTIGMIVAPCSMRSLAEIATGTTTNLLTRAADVCLKERRRLVLMTRETPLHAGHLKAMLAVTDNGGIIAPPVPAFYTKPTTLGDLVDHTVGRVLDLFDIDTPLVTRWTGEPPRHGHPAVVSLPRKVGRDALR</sequence>
<comment type="similarity">
    <text evidence="6 7">Belongs to the UbiX/PAD1 family.</text>
</comment>
<feature type="binding site" evidence="7">
    <location>
        <position position="152"/>
    </location>
    <ligand>
        <name>dimethylallyl phosphate</name>
        <dbReference type="ChEBI" id="CHEBI:88052"/>
    </ligand>
</feature>
<evidence type="ECO:0000256" key="7">
    <source>
        <dbReference type="HAMAP-Rule" id="MF_01984"/>
    </source>
</evidence>
<keyword evidence="1 7" id="KW-0637">Prenyltransferase</keyword>
<protein>
    <recommendedName>
        <fullName evidence="7">Flavin prenyltransferase UbiX</fullName>
        <ecNumber evidence="7">2.5.1.129</ecNumber>
    </recommendedName>
</protein>
<feature type="binding site" evidence="7">
    <location>
        <position position="168"/>
    </location>
    <ligand>
        <name>dimethylallyl phosphate</name>
        <dbReference type="ChEBI" id="CHEBI:88052"/>
    </ligand>
</feature>
<feature type="binding site" evidence="7">
    <location>
        <position position="122"/>
    </location>
    <ligand>
        <name>FMN</name>
        <dbReference type="ChEBI" id="CHEBI:58210"/>
    </ligand>
</feature>
<keyword evidence="10" id="KW-1185">Reference proteome</keyword>
<name>A0A502EAB5_9MYCO</name>
<dbReference type="SUPFAM" id="SSF52507">
    <property type="entry name" value="Homo-oligomeric flavin-containing Cys decarboxylases, HFCD"/>
    <property type="match status" value="1"/>
</dbReference>
<evidence type="ECO:0000256" key="5">
    <source>
        <dbReference type="ARBA" id="ARBA00050612"/>
    </source>
</evidence>
<organism evidence="9 10">
    <name type="scientific">Mycolicibacterium hodleri</name>
    <dbReference type="NCBI Taxonomy" id="49897"/>
    <lineage>
        <taxon>Bacteria</taxon>
        <taxon>Bacillati</taxon>
        <taxon>Actinomycetota</taxon>
        <taxon>Actinomycetes</taxon>
        <taxon>Mycobacteriales</taxon>
        <taxon>Mycobacteriaceae</taxon>
        <taxon>Mycolicibacterium</taxon>
    </lineage>
</organism>
<keyword evidence="2 7" id="KW-0285">Flavoprotein</keyword>
<proteinExistence type="inferred from homology"/>
<feature type="binding site" evidence="7">
    <location>
        <begin position="11"/>
        <end position="13"/>
    </location>
    <ligand>
        <name>FMN</name>
        <dbReference type="ChEBI" id="CHEBI:58210"/>
    </ligand>
</feature>
<dbReference type="GO" id="GO:0106141">
    <property type="term" value="F:flavin prenyltransferase activity"/>
    <property type="evidence" value="ECO:0007669"/>
    <property type="project" value="UniProtKB-EC"/>
</dbReference>
<dbReference type="EC" id="2.5.1.129" evidence="7"/>
<dbReference type="InterPro" id="IPR004507">
    <property type="entry name" value="UbiX-like"/>
</dbReference>
<dbReference type="NCBIfam" id="TIGR00421">
    <property type="entry name" value="ubiX_pad"/>
    <property type="match status" value="1"/>
</dbReference>
<dbReference type="FunFam" id="3.40.50.1950:FF:000001">
    <property type="entry name" value="Flavin prenyltransferase UbiX"/>
    <property type="match status" value="1"/>
</dbReference>
<dbReference type="AlphaFoldDB" id="A0A502EAB5"/>
<comment type="caution">
    <text evidence="7">Lacks conserved residue(s) required for the propagation of feature annotation.</text>
</comment>
<dbReference type="NCBIfam" id="NF004685">
    <property type="entry name" value="PRK06029.1"/>
    <property type="match status" value="1"/>
</dbReference>
<dbReference type="GO" id="GO:0016831">
    <property type="term" value="F:carboxy-lyase activity"/>
    <property type="evidence" value="ECO:0007669"/>
    <property type="project" value="TreeGrafter"/>
</dbReference>
<accession>A0A502EAB5</accession>